<dbReference type="EMBL" id="CP034346">
    <property type="protein sequence ID" value="AZS13874.1"/>
    <property type="molecule type" value="Genomic_DNA"/>
</dbReference>
<reference evidence="2" key="1">
    <citation type="submission" date="2018-12" db="EMBL/GenBank/DDBJ databases">
        <title>Complete genome sequence of Paenibacillus sp. MBLB1234.</title>
        <authorList>
            <person name="Nam Y.-D."/>
            <person name="Kang J."/>
            <person name="Chung W.-H."/>
            <person name="Park Y.S."/>
        </authorList>
    </citation>
    <scope>NUCLEOTIDE SEQUENCE [LARGE SCALE GENOMIC DNA]</scope>
    <source>
        <strain evidence="2">MBLB1234</strain>
    </source>
</reference>
<dbReference type="Proteomes" id="UP000270678">
    <property type="component" value="Chromosome"/>
</dbReference>
<accession>A0A3Q9I957</accession>
<proteinExistence type="predicted"/>
<sequence length="59" mass="6613">MLNLEAALQSRIRGSIAKMLVLGMLKLLPIISNETGYRYLDLKELLQILTKLDVAIDAK</sequence>
<organism evidence="1 2">
    <name type="scientific">Paenibacillus lutimineralis</name>
    <dbReference type="NCBI Taxonomy" id="2707005"/>
    <lineage>
        <taxon>Bacteria</taxon>
        <taxon>Bacillati</taxon>
        <taxon>Bacillota</taxon>
        <taxon>Bacilli</taxon>
        <taxon>Bacillales</taxon>
        <taxon>Paenibacillaceae</taxon>
        <taxon>Paenibacillus</taxon>
    </lineage>
</organism>
<name>A0A3Q9I957_9BACL</name>
<dbReference type="AlphaFoldDB" id="A0A3Q9I957"/>
<keyword evidence="2" id="KW-1185">Reference proteome</keyword>
<protein>
    <submittedName>
        <fullName evidence="1">Uncharacterized protein</fullName>
    </submittedName>
</protein>
<evidence type="ECO:0000313" key="1">
    <source>
        <dbReference type="EMBL" id="AZS13874.1"/>
    </source>
</evidence>
<dbReference type="OrthoDB" id="9963678at2"/>
<dbReference type="KEGG" id="plut:EI981_05010"/>
<evidence type="ECO:0000313" key="2">
    <source>
        <dbReference type="Proteomes" id="UP000270678"/>
    </source>
</evidence>
<gene>
    <name evidence="1" type="ORF">EI981_05010</name>
</gene>